<dbReference type="AlphaFoldDB" id="X6NEZ3"/>
<organism evidence="3 4">
    <name type="scientific">Reticulomyxa filosa</name>
    <dbReference type="NCBI Taxonomy" id="46433"/>
    <lineage>
        <taxon>Eukaryota</taxon>
        <taxon>Sar</taxon>
        <taxon>Rhizaria</taxon>
        <taxon>Retaria</taxon>
        <taxon>Foraminifera</taxon>
        <taxon>Monothalamids</taxon>
        <taxon>Reticulomyxidae</taxon>
        <taxon>Reticulomyxa</taxon>
    </lineage>
</organism>
<evidence type="ECO:0000313" key="3">
    <source>
        <dbReference type="EMBL" id="ETO24329.1"/>
    </source>
</evidence>
<keyword evidence="4" id="KW-1185">Reference proteome</keyword>
<dbReference type="EMBL" id="ASPP01009293">
    <property type="protein sequence ID" value="ETO24329.1"/>
    <property type="molecule type" value="Genomic_DNA"/>
</dbReference>
<gene>
    <name evidence="3" type="ORF">RFI_12827</name>
</gene>
<evidence type="ECO:0000259" key="2">
    <source>
        <dbReference type="PROSITE" id="PS50105"/>
    </source>
</evidence>
<comment type="caution">
    <text evidence="3">The sequence shown here is derived from an EMBL/GenBank/DDBJ whole genome shotgun (WGS) entry which is preliminary data.</text>
</comment>
<reference evidence="3 4" key="1">
    <citation type="journal article" date="2013" name="Curr. Biol.">
        <title>The Genome of the Foraminiferan Reticulomyxa filosa.</title>
        <authorList>
            <person name="Glockner G."/>
            <person name="Hulsmann N."/>
            <person name="Schleicher M."/>
            <person name="Noegel A.A."/>
            <person name="Eichinger L."/>
            <person name="Gallinger C."/>
            <person name="Pawlowski J."/>
            <person name="Sierra R."/>
            <person name="Euteneuer U."/>
            <person name="Pillet L."/>
            <person name="Moustafa A."/>
            <person name="Platzer M."/>
            <person name="Groth M."/>
            <person name="Szafranski K."/>
            <person name="Schliwa M."/>
        </authorList>
    </citation>
    <scope>NUCLEOTIDE SEQUENCE [LARGE SCALE GENOMIC DNA]</scope>
</reference>
<dbReference type="InterPro" id="IPR013761">
    <property type="entry name" value="SAM/pointed_sf"/>
</dbReference>
<dbReference type="SMART" id="SM00454">
    <property type="entry name" value="SAM"/>
    <property type="match status" value="1"/>
</dbReference>
<feature type="compositionally biased region" description="Basic and acidic residues" evidence="1">
    <location>
        <begin position="71"/>
        <end position="101"/>
    </location>
</feature>
<name>X6NEZ3_RETFI</name>
<dbReference type="Pfam" id="PF07647">
    <property type="entry name" value="SAM_2"/>
    <property type="match status" value="1"/>
</dbReference>
<dbReference type="InterPro" id="IPR001660">
    <property type="entry name" value="SAM"/>
</dbReference>
<sequence length="343" mass="39238">KDKDKDNDKKILKKLEAFKTIQQGYELNNGIDCIAKLYQQLKASVDLNEHHLNNNNNNNNNNNSSKSLVPDARKQSHSERKAQEFPSPQEEHKQNKEEDRNHHHLKNAQIPNRSNHEIHGNKPPVNAGVPFQYPYQKSRQAAEVNYDPLHDEMEEDDIVDGGSGDPRHDAFVQWLKEDCNLSQYLDTFKNSEMADISLLNAIISADELEDIGIESKFHRRRIWDQIKDLQGLMAETLYKVNFTRKGIVTLKSLHQLYLRYAKDLSALQKNLGIFSDAHWDIICQRLAQYSNSLMQLQQDAGDNEENELEEADSMAILLAIEESQRLLLPQQQVAKSSGGGSGE</sequence>
<evidence type="ECO:0000256" key="1">
    <source>
        <dbReference type="SAM" id="MobiDB-lite"/>
    </source>
</evidence>
<dbReference type="CDD" id="cd09487">
    <property type="entry name" value="SAM_superfamily"/>
    <property type="match status" value="1"/>
</dbReference>
<protein>
    <recommendedName>
        <fullName evidence="2">SAM domain-containing protein</fullName>
    </recommendedName>
</protein>
<feature type="region of interest" description="Disordered" evidence="1">
    <location>
        <begin position="50"/>
        <end position="130"/>
    </location>
</feature>
<feature type="compositionally biased region" description="Low complexity" evidence="1">
    <location>
        <begin position="53"/>
        <end position="63"/>
    </location>
</feature>
<dbReference type="Gene3D" id="1.10.150.50">
    <property type="entry name" value="Transcription Factor, Ets-1"/>
    <property type="match status" value="1"/>
</dbReference>
<accession>X6NEZ3</accession>
<dbReference type="Proteomes" id="UP000023152">
    <property type="component" value="Unassembled WGS sequence"/>
</dbReference>
<dbReference type="SUPFAM" id="SSF47769">
    <property type="entry name" value="SAM/Pointed domain"/>
    <property type="match status" value="1"/>
</dbReference>
<feature type="non-terminal residue" evidence="3">
    <location>
        <position position="1"/>
    </location>
</feature>
<dbReference type="PROSITE" id="PS50105">
    <property type="entry name" value="SAM_DOMAIN"/>
    <property type="match status" value="1"/>
</dbReference>
<evidence type="ECO:0000313" key="4">
    <source>
        <dbReference type="Proteomes" id="UP000023152"/>
    </source>
</evidence>
<proteinExistence type="predicted"/>
<feature type="domain" description="SAM" evidence="2">
    <location>
        <begin position="166"/>
        <end position="232"/>
    </location>
</feature>